<dbReference type="EMBL" id="FOLI01000001">
    <property type="protein sequence ID" value="SFB81924.1"/>
    <property type="molecule type" value="Genomic_DNA"/>
</dbReference>
<dbReference type="InterPro" id="IPR009921">
    <property type="entry name" value="YehS-like"/>
</dbReference>
<dbReference type="AlphaFoldDB" id="A0A1I1E483"/>
<dbReference type="PANTHER" id="PTHR37805">
    <property type="entry name" value="CYTOPLASMIC PROTEIN-RELATED"/>
    <property type="match status" value="1"/>
</dbReference>
<name>A0A1I1E483_9LACO</name>
<dbReference type="STRING" id="283737.SAMN05660453_0287"/>
<organism evidence="1 2">
    <name type="scientific">Fructobacillus durionis</name>
    <dbReference type="NCBI Taxonomy" id="283737"/>
    <lineage>
        <taxon>Bacteria</taxon>
        <taxon>Bacillati</taxon>
        <taxon>Bacillota</taxon>
        <taxon>Bacilli</taxon>
        <taxon>Lactobacillales</taxon>
        <taxon>Lactobacillaceae</taxon>
        <taxon>Fructobacillus</taxon>
    </lineage>
</organism>
<accession>A0A1I1E483</accession>
<gene>
    <name evidence="1" type="ORF">SAMN05660453_0287</name>
</gene>
<protein>
    <submittedName>
        <fullName evidence="1">Uncharacterized conserved protein YehS, DUF1456 family</fullName>
    </submittedName>
</protein>
<dbReference type="PANTHER" id="PTHR37805:SF1">
    <property type="entry name" value="CYTOPLASMIC PROTEIN"/>
    <property type="match status" value="1"/>
</dbReference>
<keyword evidence="2" id="KW-1185">Reference proteome</keyword>
<evidence type="ECO:0000313" key="2">
    <source>
        <dbReference type="Proteomes" id="UP000199376"/>
    </source>
</evidence>
<reference evidence="1 2" key="1">
    <citation type="submission" date="2016-10" db="EMBL/GenBank/DDBJ databases">
        <authorList>
            <person name="de Groot N.N."/>
        </authorList>
    </citation>
    <scope>NUCLEOTIDE SEQUENCE [LARGE SCALE GENOMIC DNA]</scope>
    <source>
        <strain evidence="1 2">DSM 19113</strain>
    </source>
</reference>
<dbReference type="Pfam" id="PF07308">
    <property type="entry name" value="DUF1456"/>
    <property type="match status" value="2"/>
</dbReference>
<sequence length="163" mass="18451">MMNNNDVVIRLRYALSLTNKQIEAIFNLGGVKVTDSDLDRILTRQDKEAQHDATLSNHDLEAFLNGLVIDKRGHRKDKDGKIVPPTFDIKNAKLVNNVTIKKIKIAMGYTSDDIQELMKLAGDSISNGELSAILRRPDHRNYREAGDRYVRKLLAGMSKKYRG</sequence>
<proteinExistence type="predicted"/>
<dbReference type="Proteomes" id="UP000199376">
    <property type="component" value="Unassembled WGS sequence"/>
</dbReference>
<evidence type="ECO:0000313" key="1">
    <source>
        <dbReference type="EMBL" id="SFB81924.1"/>
    </source>
</evidence>